<proteinExistence type="predicted"/>
<protein>
    <submittedName>
        <fullName evidence="1">Uncharacterized protein</fullName>
    </submittedName>
</protein>
<evidence type="ECO:0000313" key="1">
    <source>
        <dbReference type="EMBL" id="MET3682818.1"/>
    </source>
</evidence>
<gene>
    <name evidence="1" type="ORF">ABID56_000908</name>
</gene>
<keyword evidence="2" id="KW-1185">Reference proteome</keyword>
<name>A0ABV2KTB1_9BACI</name>
<comment type="caution">
    <text evidence="1">The sequence shown here is derived from an EMBL/GenBank/DDBJ whole genome shotgun (WGS) entry which is preliminary data.</text>
</comment>
<organism evidence="1 2">
    <name type="scientific">Alkalibacillus flavidus</name>
    <dbReference type="NCBI Taxonomy" id="546021"/>
    <lineage>
        <taxon>Bacteria</taxon>
        <taxon>Bacillati</taxon>
        <taxon>Bacillota</taxon>
        <taxon>Bacilli</taxon>
        <taxon>Bacillales</taxon>
        <taxon>Bacillaceae</taxon>
        <taxon>Alkalibacillus</taxon>
    </lineage>
</organism>
<accession>A0ABV2KTB1</accession>
<sequence length="29" mass="3328">MVWKSTDIPLASDYFLIYARGGVIDDPKR</sequence>
<dbReference type="Proteomes" id="UP001549167">
    <property type="component" value="Unassembled WGS sequence"/>
</dbReference>
<reference evidence="1 2" key="1">
    <citation type="submission" date="2024-06" db="EMBL/GenBank/DDBJ databases">
        <title>Genomic Encyclopedia of Type Strains, Phase IV (KMG-IV): sequencing the most valuable type-strain genomes for metagenomic binning, comparative biology and taxonomic classification.</title>
        <authorList>
            <person name="Goeker M."/>
        </authorList>
    </citation>
    <scope>NUCLEOTIDE SEQUENCE [LARGE SCALE GENOMIC DNA]</scope>
    <source>
        <strain evidence="1 2">DSM 23520</strain>
    </source>
</reference>
<dbReference type="EMBL" id="JBEPMX010000003">
    <property type="protein sequence ID" value="MET3682818.1"/>
    <property type="molecule type" value="Genomic_DNA"/>
</dbReference>
<evidence type="ECO:0000313" key="2">
    <source>
        <dbReference type="Proteomes" id="UP001549167"/>
    </source>
</evidence>